<proteinExistence type="predicted"/>
<dbReference type="InterPro" id="IPR056098">
    <property type="entry name" value="Acb2/Tad1_hairpin"/>
</dbReference>
<sequence length="80" mass="8857">MAVGAEEIENRFGFHKATIEGDGATKPKHADIRAAFKDFAEYLDDVLPDGRYKSLAFTELEVASMWSHKSVAESAPLIEE</sequence>
<dbReference type="EMBL" id="MG757154">
    <property type="protein sequence ID" value="AVD99453.1"/>
    <property type="molecule type" value="Genomic_DNA"/>
</dbReference>
<keyword evidence="4" id="KW-1185">Reference proteome</keyword>
<organism evidence="3 4">
    <name type="scientific">Streptomyces phage Bing</name>
    <dbReference type="NCBI Taxonomy" id="2079427"/>
    <lineage>
        <taxon>Viruses</taxon>
        <taxon>Duplodnaviria</taxon>
        <taxon>Heunggongvirae</taxon>
        <taxon>Uroviricota</taxon>
        <taxon>Caudoviricetes</taxon>
        <taxon>Bingvirus</taxon>
        <taxon>Bingvirus bing</taxon>
    </lineage>
</organism>
<evidence type="ECO:0000259" key="2">
    <source>
        <dbReference type="Pfam" id="PF24729"/>
    </source>
</evidence>
<accession>A0A2L1IWG4</accession>
<reference evidence="4" key="1">
    <citation type="submission" date="2018-01" db="EMBL/GenBank/DDBJ databases">
        <authorList>
            <person name="Wardenburg K.E."/>
            <person name="Rana S."/>
            <person name="Felix E."/>
            <person name="Puentes R.J."/>
            <person name="Shaffer C.D."/>
            <person name="Weston-Hafer K.A."/>
            <person name="Russell D.A."/>
            <person name="Pope W.H."/>
            <person name="Jacobs-Sera D."/>
            <person name="Hendrix R.W."/>
            <person name="Hatfull G.F."/>
        </authorList>
    </citation>
    <scope>NUCLEOTIDE SEQUENCE [LARGE SCALE GENOMIC DNA]</scope>
</reference>
<evidence type="ECO:0000313" key="4">
    <source>
        <dbReference type="Proteomes" id="UP000241360"/>
    </source>
</evidence>
<dbReference type="Proteomes" id="UP000241360">
    <property type="component" value="Segment"/>
</dbReference>
<dbReference type="GO" id="GO:0000166">
    <property type="term" value="F:nucleotide binding"/>
    <property type="evidence" value="ECO:0007669"/>
    <property type="project" value="UniProtKB-KW"/>
</dbReference>
<feature type="domain" description="Acb2/Tad1 hairpin" evidence="2">
    <location>
        <begin position="6"/>
        <end position="72"/>
    </location>
</feature>
<dbReference type="OrthoDB" id="24244at10239"/>
<name>A0A2L1IWG4_9CAUD</name>
<gene>
    <name evidence="3" type="ORF">SEA_BING_31</name>
</gene>
<dbReference type="Pfam" id="PF24729">
    <property type="entry name" value="Acb2_Tad1_hairpin"/>
    <property type="match status" value="1"/>
</dbReference>
<keyword evidence="1" id="KW-0547">Nucleotide-binding</keyword>
<protein>
    <recommendedName>
        <fullName evidence="2">Acb2/Tad1 hairpin domain-containing protein</fullName>
    </recommendedName>
</protein>
<evidence type="ECO:0000256" key="1">
    <source>
        <dbReference type="ARBA" id="ARBA00022741"/>
    </source>
</evidence>
<evidence type="ECO:0000313" key="3">
    <source>
        <dbReference type="EMBL" id="AVD99453.1"/>
    </source>
</evidence>